<dbReference type="GO" id="GO:0031177">
    <property type="term" value="F:phosphopantetheine binding"/>
    <property type="evidence" value="ECO:0007669"/>
    <property type="project" value="InterPro"/>
</dbReference>
<dbReference type="SMART" id="SM00824">
    <property type="entry name" value="PKS_TE"/>
    <property type="match status" value="1"/>
</dbReference>
<dbReference type="Gene3D" id="3.30.559.30">
    <property type="entry name" value="Nonribosomal peptide synthetase, condensation domain"/>
    <property type="match status" value="1"/>
</dbReference>
<evidence type="ECO:0000313" key="5">
    <source>
        <dbReference type="EMBL" id="CTP86132.1"/>
    </source>
</evidence>
<comment type="cofactor">
    <cofactor evidence="1">
        <name>pantetheine 4'-phosphate</name>
        <dbReference type="ChEBI" id="CHEBI:47942"/>
    </cofactor>
</comment>
<proteinExistence type="predicted"/>
<dbReference type="InterPro" id="IPR001242">
    <property type="entry name" value="Condensation_dom"/>
</dbReference>
<evidence type="ECO:0000256" key="1">
    <source>
        <dbReference type="ARBA" id="ARBA00001957"/>
    </source>
</evidence>
<dbReference type="RefSeq" id="WP_053840359.1">
    <property type="nucleotide sequence ID" value="NZ_CP076250.1"/>
</dbReference>
<dbReference type="InterPro" id="IPR000873">
    <property type="entry name" value="AMP-dep_synth/lig_dom"/>
</dbReference>
<dbReference type="NCBIfam" id="TIGR01733">
    <property type="entry name" value="AA-adenyl-dom"/>
    <property type="match status" value="1"/>
</dbReference>
<dbReference type="Gene3D" id="2.30.38.10">
    <property type="entry name" value="Luciferase, Domain 3"/>
    <property type="match status" value="1"/>
</dbReference>
<dbReference type="SUPFAM" id="SSF47336">
    <property type="entry name" value="ACP-like"/>
    <property type="match status" value="1"/>
</dbReference>
<dbReference type="Pfam" id="PF00550">
    <property type="entry name" value="PP-binding"/>
    <property type="match status" value="1"/>
</dbReference>
<evidence type="ECO:0000313" key="6">
    <source>
        <dbReference type="Proteomes" id="UP000041247"/>
    </source>
</evidence>
<dbReference type="Gene3D" id="3.30.300.30">
    <property type="match status" value="1"/>
</dbReference>
<dbReference type="InterPro" id="IPR029058">
    <property type="entry name" value="AB_hydrolase_fold"/>
</dbReference>
<dbReference type="PROSITE" id="PS00455">
    <property type="entry name" value="AMP_BINDING"/>
    <property type="match status" value="1"/>
</dbReference>
<dbReference type="CDD" id="cd12116">
    <property type="entry name" value="A_NRPS_Ta1_like"/>
    <property type="match status" value="1"/>
</dbReference>
<reference evidence="5 6" key="1">
    <citation type="submission" date="2015-07" db="EMBL/GenBank/DDBJ databases">
        <authorList>
            <person name="Noorani M."/>
        </authorList>
    </citation>
    <scope>NUCLEOTIDE SEQUENCE [LARGE SCALE GENOMIC DNA]</scope>
    <source>
        <strain evidence="5">LMG728</strain>
    </source>
</reference>
<evidence type="ECO:0000256" key="2">
    <source>
        <dbReference type="ARBA" id="ARBA00022450"/>
    </source>
</evidence>
<dbReference type="SUPFAM" id="SSF56801">
    <property type="entry name" value="Acetyl-CoA synthetase-like"/>
    <property type="match status" value="1"/>
</dbReference>
<protein>
    <submittedName>
        <fullName evidence="5">Non-ribosomal peptide synthetase</fullName>
    </submittedName>
</protein>
<sequence length="1337" mass="145432">MNQLSCDSLPLTIAQRGLWVAQKINPKASLALSEALELCGPIQPQLILRASRQVVCEFEAIRTRIVEENGVPRQRVEAEYLGDFPYLDLSGEAAPRQAAECWIAQAIERQWDIARDPMWSCVLFRLGEAHYLWVQYAHHIMMDGYSGGMAAQRMAELYSAYAAGVEPPASTAGSLAGLVELEASYRESERCRRDRDYWVQQLANPPPAVRLTRRAGALQFGCLRSTGYLSSVQIARLRELGALYGATLPQLLIALVAAFYHRNTGAEDLIFGMPVTGRVNRQYRNTPGMVANAVLIRLAMAPQAPFHHLFAQVASVVRSALRHQQYRYEDLRRALGLVRNDQQLAWLTVNIEAFDYALDFGGVQAIPHNLCNGSFEDLTIFFYERGDGADVRFDFDANPGLYTREELDEHRRRLLQLVDSVLDDPTQALGQVDMLGAQERARLLYDWNRTDAALPEPSSLPHWFAQQAGGTPDAIAVRCASQVMDYRSLQQRSAQLAAQWVEEGVSPGDVIAVALPRSEQLLVVLLAVMWSGATYLPLDPLGPAERNATMLEDSGAIALVCEPAQWEQHALAGIVWLDPRAGTDLAPLPAPRATADGIAYLLYTSGSTGTPKGVEVSHRNLASFLFAMQHELQLQASDRVLALTTISFDIAALELYLPLICGASVVIAGDGALHDPQGLSRLIARERISLIQATPSLWRILLANEDLPLQQVHALVGGEALSGELATRLLQRTAQLTQLYGPTETTVWSTLMRLTPAETASVPIGRPLRNTRVYVLDGQQQPVPTGASGELYIGGAGVAKGYRKRQQLNDASFLPDPFAADGGRMYRTGDLARWREDGVLEFLGRADAQLKIRGHRVEPGEVEAALLCHPAIAAAAVVGHRDGDGAGAMQLVAYLVAAGDAALPTLDALRQQLQGRLPEYMLPSACMALPALPLTPNGKLDRKALPVPGTAAAPRYVAPRDPLERRLVALWQDLLQVERIGVHDNFFELGGDSLTAAELLARFPSQFGIELPLGSLFQASTVAGLATLMANAEEAQNDPLAPLLRLRPGDHGNRPLFCIHPVVGLGWSYLGLLGQLDPGCPVYALQSPALRNGAALPDSIETIAADYVQRIRRVQPQGPYRLLGWSLGGLIVHAMAAELRSGGQEVELLVMLDAYPDAARIATLGDEAARLRAAVAFLGLRLDPGQPAPACMAELSMLLCEHYGLLSVPLVQQLLQDDPQLFDRIAALTEHHLALAGHFQPQPVDVDLLFFDAAIKPALDLSPLSDHRPDAWRGVVAGLELYSIDSDHQSMLQSAPAAQIARIVDARLHPRQSAHRGVATAARLAPPLPATEVLADA</sequence>
<dbReference type="InterPro" id="IPR010071">
    <property type="entry name" value="AA_adenyl_dom"/>
</dbReference>
<dbReference type="Gene3D" id="3.40.50.980">
    <property type="match status" value="2"/>
</dbReference>
<feature type="domain" description="Carrier" evidence="4">
    <location>
        <begin position="958"/>
        <end position="1033"/>
    </location>
</feature>
<dbReference type="Pfam" id="PF00501">
    <property type="entry name" value="AMP-binding"/>
    <property type="match status" value="1"/>
</dbReference>
<evidence type="ECO:0000256" key="3">
    <source>
        <dbReference type="ARBA" id="ARBA00022553"/>
    </source>
</evidence>
<organism evidence="5 6">
    <name type="scientific">Xanthomonas graminis pv. poae</name>
    <dbReference type="NCBI Taxonomy" id="227946"/>
    <lineage>
        <taxon>Bacteria</taxon>
        <taxon>Pseudomonadati</taxon>
        <taxon>Pseudomonadota</taxon>
        <taxon>Gammaproteobacteria</taxon>
        <taxon>Lysobacterales</taxon>
        <taxon>Lysobacteraceae</taxon>
        <taxon>Xanthomonas</taxon>
        <taxon>Xanthomonas translucens group</taxon>
        <taxon>Xanthomonas graminis</taxon>
    </lineage>
</organism>
<evidence type="ECO:0000259" key="4">
    <source>
        <dbReference type="PROSITE" id="PS50075"/>
    </source>
</evidence>
<dbReference type="PANTHER" id="PTHR45527">
    <property type="entry name" value="NONRIBOSOMAL PEPTIDE SYNTHETASE"/>
    <property type="match status" value="1"/>
</dbReference>
<dbReference type="SMART" id="SM00823">
    <property type="entry name" value="PKS_PP"/>
    <property type="match status" value="1"/>
</dbReference>
<dbReference type="InterPro" id="IPR025110">
    <property type="entry name" value="AMP-bd_C"/>
</dbReference>
<dbReference type="Pfam" id="PF13193">
    <property type="entry name" value="AMP-binding_C"/>
    <property type="match status" value="1"/>
</dbReference>
<dbReference type="GO" id="GO:0009239">
    <property type="term" value="P:enterobactin biosynthetic process"/>
    <property type="evidence" value="ECO:0007669"/>
    <property type="project" value="TreeGrafter"/>
</dbReference>
<dbReference type="FunFam" id="3.40.50.12780:FF:000012">
    <property type="entry name" value="Non-ribosomal peptide synthetase"/>
    <property type="match status" value="1"/>
</dbReference>
<dbReference type="InterPro" id="IPR045851">
    <property type="entry name" value="AMP-bd_C_sf"/>
</dbReference>
<dbReference type="GO" id="GO:0047527">
    <property type="term" value="F:2,3-dihydroxybenzoate-serine ligase activity"/>
    <property type="evidence" value="ECO:0007669"/>
    <property type="project" value="TreeGrafter"/>
</dbReference>
<dbReference type="InterPro" id="IPR020802">
    <property type="entry name" value="TesA-like"/>
</dbReference>
<dbReference type="InterPro" id="IPR001031">
    <property type="entry name" value="Thioesterase"/>
</dbReference>
<keyword evidence="2" id="KW-0596">Phosphopantetheine</keyword>
<dbReference type="PROSITE" id="PS00012">
    <property type="entry name" value="PHOSPHOPANTETHEINE"/>
    <property type="match status" value="1"/>
</dbReference>
<accession>A0A0K2ZMF1</accession>
<dbReference type="PROSITE" id="PS50075">
    <property type="entry name" value="CARRIER"/>
    <property type="match status" value="1"/>
</dbReference>
<dbReference type="Pfam" id="PF00668">
    <property type="entry name" value="Condensation"/>
    <property type="match status" value="1"/>
</dbReference>
<keyword evidence="3" id="KW-0597">Phosphoprotein</keyword>
<dbReference type="InterPro" id="IPR020806">
    <property type="entry name" value="PKS_PP-bd"/>
</dbReference>
<dbReference type="GO" id="GO:0072330">
    <property type="term" value="P:monocarboxylic acid biosynthetic process"/>
    <property type="evidence" value="ECO:0007669"/>
    <property type="project" value="UniProtKB-ARBA"/>
</dbReference>
<dbReference type="GO" id="GO:0043041">
    <property type="term" value="P:amino acid activation for nonribosomal peptide biosynthetic process"/>
    <property type="evidence" value="ECO:0007669"/>
    <property type="project" value="TreeGrafter"/>
</dbReference>
<gene>
    <name evidence="5" type="ORF">XTPLMG728_1120</name>
</gene>
<dbReference type="FunFam" id="2.30.38.10:FF:000001">
    <property type="entry name" value="Non-ribosomal peptide synthetase PvdI"/>
    <property type="match status" value="1"/>
</dbReference>
<dbReference type="Gene3D" id="3.30.559.10">
    <property type="entry name" value="Chloramphenicol acetyltransferase-like domain"/>
    <property type="match status" value="1"/>
</dbReference>
<dbReference type="InterPro" id="IPR023213">
    <property type="entry name" value="CAT-like_dom_sf"/>
</dbReference>
<dbReference type="GO" id="GO:0005829">
    <property type="term" value="C:cytosol"/>
    <property type="evidence" value="ECO:0007669"/>
    <property type="project" value="TreeGrafter"/>
</dbReference>
<dbReference type="Gene3D" id="3.40.50.1820">
    <property type="entry name" value="alpha/beta hydrolase"/>
    <property type="match status" value="1"/>
</dbReference>
<dbReference type="FunFam" id="1.10.1200.10:FF:000016">
    <property type="entry name" value="Non-ribosomal peptide synthase"/>
    <property type="match status" value="1"/>
</dbReference>
<dbReference type="Pfam" id="PF00975">
    <property type="entry name" value="Thioesterase"/>
    <property type="match status" value="1"/>
</dbReference>
<dbReference type="InterPro" id="IPR006162">
    <property type="entry name" value="Ppantetheine_attach_site"/>
</dbReference>
<dbReference type="Proteomes" id="UP000041247">
    <property type="component" value="Unassembled WGS sequence"/>
</dbReference>
<dbReference type="GO" id="GO:0009366">
    <property type="term" value="C:enterobactin synthetase complex"/>
    <property type="evidence" value="ECO:0007669"/>
    <property type="project" value="TreeGrafter"/>
</dbReference>
<dbReference type="PANTHER" id="PTHR45527:SF1">
    <property type="entry name" value="FATTY ACID SYNTHASE"/>
    <property type="match status" value="1"/>
</dbReference>
<dbReference type="SUPFAM" id="SSF52777">
    <property type="entry name" value="CoA-dependent acyltransferases"/>
    <property type="match status" value="2"/>
</dbReference>
<dbReference type="SUPFAM" id="SSF53474">
    <property type="entry name" value="alpha/beta-Hydrolases"/>
    <property type="match status" value="1"/>
</dbReference>
<dbReference type="InterPro" id="IPR009081">
    <property type="entry name" value="PP-bd_ACP"/>
</dbReference>
<dbReference type="InterPro" id="IPR036736">
    <property type="entry name" value="ACP-like_sf"/>
</dbReference>
<dbReference type="InterPro" id="IPR020845">
    <property type="entry name" value="AMP-binding_CS"/>
</dbReference>
<name>A0A0K2ZMF1_9XANT</name>
<dbReference type="EMBL" id="CXOK01000027">
    <property type="protein sequence ID" value="CTP86132.1"/>
    <property type="molecule type" value="Genomic_DNA"/>
</dbReference>